<organism evidence="4 5">
    <name type="scientific">Niveibacterium umoris</name>
    <dbReference type="NCBI Taxonomy" id="1193620"/>
    <lineage>
        <taxon>Bacteria</taxon>
        <taxon>Pseudomonadati</taxon>
        <taxon>Pseudomonadota</taxon>
        <taxon>Betaproteobacteria</taxon>
        <taxon>Rhodocyclales</taxon>
        <taxon>Rhodocyclaceae</taxon>
        <taxon>Niveibacterium</taxon>
    </lineage>
</organism>
<dbReference type="InterPro" id="IPR029058">
    <property type="entry name" value="AB_hydrolase_fold"/>
</dbReference>
<sequence length="228" mass="24194">MSELLEALEVETAPNPDFSVIWLHGLGADGSDFVPVVPELGLPAGARVRFVFPHAPMIPVTCNGGYIMRAWYDIKYLDGSSRDVDEAGVRASCAAVRALVARENARGVPTSHIVLAGFSQGGAIAYTAALSHPERLAGVIALSTYIPARAMLLGSLSDANRSTPIFAAHGTYDDVVGLPLGLAARDALRAEGYALDWHTYPMPHSVCLEEIAAIGQWLQQRMLAGQGA</sequence>
<comment type="caution">
    <text evidence="4">The sequence shown here is derived from an EMBL/GenBank/DDBJ whole genome shotgun (WGS) entry which is preliminary data.</text>
</comment>
<dbReference type="PANTHER" id="PTHR10655:SF17">
    <property type="entry name" value="LYSOPHOSPHOLIPASE-LIKE PROTEIN 1"/>
    <property type="match status" value="1"/>
</dbReference>
<feature type="domain" description="Phospholipase/carboxylesterase/thioesterase" evidence="3">
    <location>
        <begin position="19"/>
        <end position="219"/>
    </location>
</feature>
<gene>
    <name evidence="4" type="ORF">GGR36_003612</name>
</gene>
<protein>
    <submittedName>
        <fullName evidence="4">Phospholipase/carboxylesterase</fullName>
    </submittedName>
</protein>
<evidence type="ECO:0000256" key="2">
    <source>
        <dbReference type="ARBA" id="ARBA00022801"/>
    </source>
</evidence>
<comment type="similarity">
    <text evidence="1">Belongs to the AB hydrolase superfamily. AB hydrolase 2 family.</text>
</comment>
<reference evidence="4 5" key="1">
    <citation type="submission" date="2020-08" db="EMBL/GenBank/DDBJ databases">
        <title>Genomic Encyclopedia of Type Strains, Phase IV (KMG-IV): sequencing the most valuable type-strain genomes for metagenomic binning, comparative biology and taxonomic classification.</title>
        <authorList>
            <person name="Goeker M."/>
        </authorList>
    </citation>
    <scope>NUCLEOTIDE SEQUENCE [LARGE SCALE GENOMIC DNA]</scope>
    <source>
        <strain evidence="4 5">DSM 106739</strain>
    </source>
</reference>
<dbReference type="Pfam" id="PF02230">
    <property type="entry name" value="Abhydrolase_2"/>
    <property type="match status" value="1"/>
</dbReference>
<evidence type="ECO:0000259" key="3">
    <source>
        <dbReference type="Pfam" id="PF02230"/>
    </source>
</evidence>
<dbReference type="Gene3D" id="3.40.50.1820">
    <property type="entry name" value="alpha/beta hydrolase"/>
    <property type="match status" value="1"/>
</dbReference>
<dbReference type="Proteomes" id="UP000561045">
    <property type="component" value="Unassembled WGS sequence"/>
</dbReference>
<dbReference type="SUPFAM" id="SSF53474">
    <property type="entry name" value="alpha/beta-Hydrolases"/>
    <property type="match status" value="1"/>
</dbReference>
<accession>A0A840BTY9</accession>
<dbReference type="PANTHER" id="PTHR10655">
    <property type="entry name" value="LYSOPHOSPHOLIPASE-RELATED"/>
    <property type="match status" value="1"/>
</dbReference>
<keyword evidence="2" id="KW-0378">Hydrolase</keyword>
<name>A0A840BTY9_9RHOO</name>
<dbReference type="EMBL" id="JACIET010000002">
    <property type="protein sequence ID" value="MBB4014266.1"/>
    <property type="molecule type" value="Genomic_DNA"/>
</dbReference>
<keyword evidence="5" id="KW-1185">Reference proteome</keyword>
<dbReference type="InterPro" id="IPR050565">
    <property type="entry name" value="LYPA1-2/EST-like"/>
</dbReference>
<dbReference type="InterPro" id="IPR003140">
    <property type="entry name" value="PLipase/COase/thioEstase"/>
</dbReference>
<dbReference type="AlphaFoldDB" id="A0A840BTY9"/>
<evidence type="ECO:0000313" key="4">
    <source>
        <dbReference type="EMBL" id="MBB4014266.1"/>
    </source>
</evidence>
<dbReference type="GO" id="GO:0016787">
    <property type="term" value="F:hydrolase activity"/>
    <property type="evidence" value="ECO:0007669"/>
    <property type="project" value="UniProtKB-KW"/>
</dbReference>
<evidence type="ECO:0000313" key="5">
    <source>
        <dbReference type="Proteomes" id="UP000561045"/>
    </source>
</evidence>
<dbReference type="RefSeq" id="WP_183636144.1">
    <property type="nucleotide sequence ID" value="NZ_BAABLE010000005.1"/>
</dbReference>
<evidence type="ECO:0000256" key="1">
    <source>
        <dbReference type="ARBA" id="ARBA00006499"/>
    </source>
</evidence>
<proteinExistence type="inferred from homology"/>